<dbReference type="NCBIfam" id="TIGR01144">
    <property type="entry name" value="ATP_synt_b"/>
    <property type="match status" value="1"/>
</dbReference>
<keyword evidence="4 16" id="KW-1003">Cell membrane</keyword>
<evidence type="ECO:0000256" key="8">
    <source>
        <dbReference type="ARBA" id="ARBA00022989"/>
    </source>
</evidence>
<dbReference type="InterPro" id="IPR005864">
    <property type="entry name" value="ATP_synth_F0_bsu_bac"/>
</dbReference>
<evidence type="ECO:0000256" key="10">
    <source>
        <dbReference type="ARBA" id="ARBA00023136"/>
    </source>
</evidence>
<keyword evidence="7 16" id="KW-0375">Hydrogen ion transport</keyword>
<protein>
    <recommendedName>
        <fullName evidence="16">ATP synthase subunit b</fullName>
    </recommendedName>
    <alternativeName>
        <fullName evidence="16">ATP synthase F(0) sector subunit b</fullName>
    </alternativeName>
    <alternativeName>
        <fullName evidence="16">ATPase subunit I</fullName>
    </alternativeName>
    <alternativeName>
        <fullName evidence="16">F-type ATPase subunit b</fullName>
        <shortName evidence="16">F-ATPase subunit b</shortName>
    </alternativeName>
</protein>
<keyword evidence="11 16" id="KW-0066">ATP synthesis</keyword>
<dbReference type="InterPro" id="IPR050059">
    <property type="entry name" value="ATP_synthase_B_chain"/>
</dbReference>
<proteinExistence type="inferred from homology"/>
<evidence type="ECO:0000313" key="20">
    <source>
        <dbReference type="Proteomes" id="UP000306441"/>
    </source>
</evidence>
<keyword evidence="3 16" id="KW-0813">Transport</keyword>
<keyword evidence="8 16" id="KW-1133">Transmembrane helix</keyword>
<dbReference type="RefSeq" id="WP_136354608.1">
    <property type="nucleotide sequence ID" value="NZ_SSNY01000002.1"/>
</dbReference>
<comment type="subcellular location">
    <subcellularLocation>
        <location evidence="1">Cell inner membrane</location>
        <topology evidence="1">Single-pass membrane protein</topology>
    </subcellularLocation>
    <subcellularLocation>
        <location evidence="16">Cell membrane</location>
        <topology evidence="16">Single-pass membrane protein</topology>
    </subcellularLocation>
</comment>
<evidence type="ECO:0000313" key="19">
    <source>
        <dbReference type="EMBL" id="THF58990.1"/>
    </source>
</evidence>
<feature type="coiled-coil region" evidence="18">
    <location>
        <begin position="32"/>
        <end position="80"/>
    </location>
</feature>
<dbReference type="InterPro" id="IPR002146">
    <property type="entry name" value="ATP_synth_b/b'su_bac/chlpt"/>
</dbReference>
<comment type="subunit">
    <text evidence="14 16">F-type ATPases have 2 components, F(1) - the catalytic core - and F(0) - the membrane proton channel. F(1) has five subunits: alpha(3), beta(3), gamma(1), delta(1), epsilon(1). F(0) has three main subunits: a(1), b(2) and c(10-14). The alpha and beta chains form an alternating ring which encloses part of the gamma chain. F(1) is attached to F(0) by a central stalk formed by the gamma and epsilon chains, while a peripheral stalk is formed by the delta and b chains.</text>
</comment>
<evidence type="ECO:0000256" key="6">
    <source>
        <dbReference type="ARBA" id="ARBA00022692"/>
    </source>
</evidence>
<dbReference type="CDD" id="cd06503">
    <property type="entry name" value="ATP-synt_Fo_b"/>
    <property type="match status" value="1"/>
</dbReference>
<evidence type="ECO:0000256" key="4">
    <source>
        <dbReference type="ARBA" id="ARBA00022475"/>
    </source>
</evidence>
<reference evidence="19 20" key="1">
    <citation type="submission" date="2019-04" db="EMBL/GenBank/DDBJ databases">
        <title>Mesorhizobium composti sp. nov., isolated from compost.</title>
        <authorList>
            <person name="Lin S.-Y."/>
            <person name="Hameed A."/>
            <person name="Hsieh Y.-T."/>
            <person name="Young C.-C."/>
        </authorList>
    </citation>
    <scope>NUCLEOTIDE SEQUENCE [LARGE SCALE GENOMIC DNA]</scope>
    <source>
        <strain evidence="19 20">CC-YTH430</strain>
    </source>
</reference>
<keyword evidence="18" id="KW-0175">Coiled coil</keyword>
<gene>
    <name evidence="16" type="primary">atpF</name>
    <name evidence="19" type="ORF">E6C48_04905</name>
</gene>
<dbReference type="HAMAP" id="MF_01398">
    <property type="entry name" value="ATP_synth_b_bprime"/>
    <property type="match status" value="1"/>
</dbReference>
<comment type="similarity">
    <text evidence="2 16 17">Belongs to the ATPase B chain family.</text>
</comment>
<comment type="subunit">
    <text evidence="15">F-type ATPases have 2 components, F(1) - the catalytic core - and F(0) - the membrane proton channel. F(1) has five subunits: alpha(3), beta(3), gamma(1), delta(1), epsilon(1). F(0) has four main subunits: a(1), b(2) and c(10-14). The alpha and beta chains form an alternating ring which encloses part of the gamma chain. F(1) is attached to F(0) by a central stalk formed by the gamma and epsilon chains, while a peripheral stalk is formed by the delta and b chains.</text>
</comment>
<evidence type="ECO:0000256" key="5">
    <source>
        <dbReference type="ARBA" id="ARBA00022547"/>
    </source>
</evidence>
<keyword evidence="20" id="KW-1185">Reference proteome</keyword>
<sequence>MDATAWASVWVLVGLAIFVAICLYIKVPAMVNKALDTRADRIRGELDEARRLREEAQALLADYQKKRKDAEQEAAAIVEAAKHEASVLAEEAHKRTEDYVARRTALAEQKIGQAEREAIAEVRSSAVDLAVEAARKVLGDKVDAKVGADLFKASLAEVKAKLN</sequence>
<comment type="caution">
    <text evidence="19">The sequence shown here is derived from an EMBL/GenBank/DDBJ whole genome shotgun (WGS) entry which is preliminary data.</text>
</comment>
<evidence type="ECO:0000256" key="14">
    <source>
        <dbReference type="ARBA" id="ARBA00025830"/>
    </source>
</evidence>
<organism evidence="19 20">
    <name type="scientific">Ollibium composti</name>
    <dbReference type="NCBI Taxonomy" id="2675109"/>
    <lineage>
        <taxon>Bacteria</taxon>
        <taxon>Pseudomonadati</taxon>
        <taxon>Pseudomonadota</taxon>
        <taxon>Alphaproteobacteria</taxon>
        <taxon>Hyphomicrobiales</taxon>
        <taxon>Phyllobacteriaceae</taxon>
        <taxon>Ollibium</taxon>
    </lineage>
</organism>
<evidence type="ECO:0000256" key="7">
    <source>
        <dbReference type="ARBA" id="ARBA00022781"/>
    </source>
</evidence>
<dbReference type="PANTHER" id="PTHR33445:SF1">
    <property type="entry name" value="ATP SYNTHASE SUBUNIT B"/>
    <property type="match status" value="1"/>
</dbReference>
<evidence type="ECO:0000256" key="11">
    <source>
        <dbReference type="ARBA" id="ARBA00023310"/>
    </source>
</evidence>
<evidence type="ECO:0000256" key="9">
    <source>
        <dbReference type="ARBA" id="ARBA00023065"/>
    </source>
</evidence>
<keyword evidence="9 16" id="KW-0406">Ion transport</keyword>
<evidence type="ECO:0000256" key="12">
    <source>
        <dbReference type="ARBA" id="ARBA00025198"/>
    </source>
</evidence>
<evidence type="ECO:0000256" key="2">
    <source>
        <dbReference type="ARBA" id="ARBA00005513"/>
    </source>
</evidence>
<evidence type="ECO:0000256" key="17">
    <source>
        <dbReference type="RuleBase" id="RU003848"/>
    </source>
</evidence>
<dbReference type="Pfam" id="PF00430">
    <property type="entry name" value="ATP-synt_B"/>
    <property type="match status" value="1"/>
</dbReference>
<dbReference type="EMBL" id="SSNY01000002">
    <property type="protein sequence ID" value="THF58990.1"/>
    <property type="molecule type" value="Genomic_DNA"/>
</dbReference>
<dbReference type="Proteomes" id="UP000306441">
    <property type="component" value="Unassembled WGS sequence"/>
</dbReference>
<evidence type="ECO:0000256" key="1">
    <source>
        <dbReference type="ARBA" id="ARBA00004377"/>
    </source>
</evidence>
<name>A0ABY2QAI1_9HYPH</name>
<evidence type="ECO:0000256" key="18">
    <source>
        <dbReference type="SAM" id="Coils"/>
    </source>
</evidence>
<keyword evidence="6 16" id="KW-0812">Transmembrane</keyword>
<comment type="function">
    <text evidence="13">Component of the F(0) channel, it forms part of the peripheral stalk, linking F(1) to F(0). The b'-subunit is a diverged and duplicated form of b found in plants and photosynthetic bacteria.</text>
</comment>
<evidence type="ECO:0000256" key="3">
    <source>
        <dbReference type="ARBA" id="ARBA00022448"/>
    </source>
</evidence>
<evidence type="ECO:0000256" key="13">
    <source>
        <dbReference type="ARBA" id="ARBA00025614"/>
    </source>
</evidence>
<evidence type="ECO:0000256" key="15">
    <source>
        <dbReference type="ARBA" id="ARBA00026054"/>
    </source>
</evidence>
<evidence type="ECO:0000256" key="16">
    <source>
        <dbReference type="HAMAP-Rule" id="MF_01398"/>
    </source>
</evidence>
<keyword evidence="5 16" id="KW-0138">CF(0)</keyword>
<dbReference type="PANTHER" id="PTHR33445">
    <property type="entry name" value="ATP SYNTHASE SUBUNIT B', CHLOROPLASTIC"/>
    <property type="match status" value="1"/>
</dbReference>
<dbReference type="NCBIfam" id="NF006611">
    <property type="entry name" value="PRK09173.1"/>
    <property type="match status" value="1"/>
</dbReference>
<feature type="transmembrane region" description="Helical" evidence="16">
    <location>
        <begin position="6"/>
        <end position="25"/>
    </location>
</feature>
<keyword evidence="10 16" id="KW-0472">Membrane</keyword>
<comment type="function">
    <text evidence="12 16">F(1)F(0) ATP synthase produces ATP from ADP in the presence of a proton or sodium gradient. F-type ATPases consist of two structural domains, F(1) containing the extramembraneous catalytic core and F(0) containing the membrane proton channel, linked together by a central stalk and a peripheral stalk. During catalysis, ATP synthesis in the catalytic domain of F(1) is coupled via a rotary mechanism of the central stalk subunits to proton translocation.</text>
</comment>
<accession>A0ABY2QAI1</accession>